<dbReference type="Pfam" id="PF00563">
    <property type="entry name" value="EAL"/>
    <property type="match status" value="1"/>
</dbReference>
<dbReference type="PROSITE" id="PS50883">
    <property type="entry name" value="EAL"/>
    <property type="match status" value="1"/>
</dbReference>
<sequence length="414" mass="44432">METQIELSALIRQAGVLVVDDSAVQRRSAVELLRGMGVQQLYEAADGHDALKLLRMLQPTPAVILLDLEMPGMDGIETAQQLVREENCPGLLIASSAEPSILNAVAGMAEALGLPLLGTLRKPLTRQSLSLALAHFEGAHVKGVSNAPPPQVAVPALAEALRLRQIIPYYQPKIRLTDGSVAGLEALARWRMPDGQLVPPVSFIEVAEKNGLIDELTLIILDQVLQDLVRWHALGFNPTVAINVSAPSLSDRGFGNAIIERVAAANIPPPSIVLEITESALVGDLAAALGTLGRLRLKGFGLSIDDYGTGFSSMQQLSRLPFSELKLDGSFVRHSPDKWQLRTILEAALGMGQRLGLATVAEGVETQKELALIYQMGCQYAQGYLIAPPMPGSELLGWATDNSARLQGICQQCR</sequence>
<evidence type="ECO:0000313" key="4">
    <source>
        <dbReference type="EMBL" id="MFC3625197.1"/>
    </source>
</evidence>
<dbReference type="Gene3D" id="3.40.50.2300">
    <property type="match status" value="1"/>
</dbReference>
<dbReference type="SMART" id="SM00052">
    <property type="entry name" value="EAL"/>
    <property type="match status" value="1"/>
</dbReference>
<evidence type="ECO:0000259" key="2">
    <source>
        <dbReference type="PROSITE" id="PS50110"/>
    </source>
</evidence>
<dbReference type="InterPro" id="IPR001789">
    <property type="entry name" value="Sig_transdc_resp-reg_receiver"/>
</dbReference>
<dbReference type="Gene3D" id="3.20.20.450">
    <property type="entry name" value="EAL domain"/>
    <property type="match status" value="1"/>
</dbReference>
<organism evidence="4 5">
    <name type="scientific">Vogesella amnigena</name>
    <dbReference type="NCBI Taxonomy" id="1507449"/>
    <lineage>
        <taxon>Bacteria</taxon>
        <taxon>Pseudomonadati</taxon>
        <taxon>Pseudomonadota</taxon>
        <taxon>Betaproteobacteria</taxon>
        <taxon>Neisseriales</taxon>
        <taxon>Chromobacteriaceae</taxon>
        <taxon>Vogesella</taxon>
    </lineage>
</organism>
<feature type="domain" description="EAL" evidence="3">
    <location>
        <begin position="150"/>
        <end position="403"/>
    </location>
</feature>
<dbReference type="SUPFAM" id="SSF52172">
    <property type="entry name" value="CheY-like"/>
    <property type="match status" value="1"/>
</dbReference>
<reference evidence="5" key="1">
    <citation type="journal article" date="2019" name="Int. J. Syst. Evol. Microbiol.">
        <title>The Global Catalogue of Microorganisms (GCM) 10K type strain sequencing project: providing services to taxonomists for standard genome sequencing and annotation.</title>
        <authorList>
            <consortium name="The Broad Institute Genomics Platform"/>
            <consortium name="The Broad Institute Genome Sequencing Center for Infectious Disease"/>
            <person name="Wu L."/>
            <person name="Ma J."/>
        </authorList>
    </citation>
    <scope>NUCLEOTIDE SEQUENCE [LARGE SCALE GENOMIC DNA]</scope>
    <source>
        <strain evidence="5">KCTC 42195</strain>
    </source>
</reference>
<feature type="modified residue" description="4-aspartylphosphate" evidence="1">
    <location>
        <position position="67"/>
    </location>
</feature>
<feature type="domain" description="Response regulatory" evidence="2">
    <location>
        <begin position="15"/>
        <end position="137"/>
    </location>
</feature>
<dbReference type="SMART" id="SM00448">
    <property type="entry name" value="REC"/>
    <property type="match status" value="1"/>
</dbReference>
<protein>
    <submittedName>
        <fullName evidence="4">EAL domain-containing protein</fullName>
    </submittedName>
</protein>
<evidence type="ECO:0000256" key="1">
    <source>
        <dbReference type="PROSITE-ProRule" id="PRU00169"/>
    </source>
</evidence>
<dbReference type="PANTHER" id="PTHR33121:SF79">
    <property type="entry name" value="CYCLIC DI-GMP PHOSPHODIESTERASE PDED-RELATED"/>
    <property type="match status" value="1"/>
</dbReference>
<dbReference type="InterPro" id="IPR050706">
    <property type="entry name" value="Cyclic-di-GMP_PDE-like"/>
</dbReference>
<dbReference type="SUPFAM" id="SSF141868">
    <property type="entry name" value="EAL domain-like"/>
    <property type="match status" value="1"/>
</dbReference>
<dbReference type="RefSeq" id="WP_390276677.1">
    <property type="nucleotide sequence ID" value="NZ_JBHRYH010000008.1"/>
</dbReference>
<dbReference type="Proteomes" id="UP001595636">
    <property type="component" value="Unassembled WGS sequence"/>
</dbReference>
<name>A0ABV7TQR2_9NEIS</name>
<dbReference type="PANTHER" id="PTHR33121">
    <property type="entry name" value="CYCLIC DI-GMP PHOSPHODIESTERASE PDEF"/>
    <property type="match status" value="1"/>
</dbReference>
<proteinExistence type="predicted"/>
<comment type="caution">
    <text evidence="4">The sequence shown here is derived from an EMBL/GenBank/DDBJ whole genome shotgun (WGS) entry which is preliminary data.</text>
</comment>
<evidence type="ECO:0000259" key="3">
    <source>
        <dbReference type="PROSITE" id="PS50883"/>
    </source>
</evidence>
<dbReference type="InterPro" id="IPR035919">
    <property type="entry name" value="EAL_sf"/>
</dbReference>
<dbReference type="EMBL" id="JBHRYH010000008">
    <property type="protein sequence ID" value="MFC3625197.1"/>
    <property type="molecule type" value="Genomic_DNA"/>
</dbReference>
<gene>
    <name evidence="4" type="ORF">ACFOKJ_03430</name>
</gene>
<evidence type="ECO:0000313" key="5">
    <source>
        <dbReference type="Proteomes" id="UP001595636"/>
    </source>
</evidence>
<keyword evidence="1" id="KW-0597">Phosphoprotein</keyword>
<accession>A0ABV7TQR2</accession>
<dbReference type="InterPro" id="IPR011006">
    <property type="entry name" value="CheY-like_superfamily"/>
</dbReference>
<dbReference type="Pfam" id="PF00072">
    <property type="entry name" value="Response_reg"/>
    <property type="match status" value="1"/>
</dbReference>
<dbReference type="InterPro" id="IPR001633">
    <property type="entry name" value="EAL_dom"/>
</dbReference>
<keyword evidence="5" id="KW-1185">Reference proteome</keyword>
<dbReference type="CDD" id="cd01948">
    <property type="entry name" value="EAL"/>
    <property type="match status" value="1"/>
</dbReference>
<dbReference type="PROSITE" id="PS50110">
    <property type="entry name" value="RESPONSE_REGULATORY"/>
    <property type="match status" value="1"/>
</dbReference>